<organism evidence="2 3">
    <name type="scientific">Protopolystoma xenopodis</name>
    <dbReference type="NCBI Taxonomy" id="117903"/>
    <lineage>
        <taxon>Eukaryota</taxon>
        <taxon>Metazoa</taxon>
        <taxon>Spiralia</taxon>
        <taxon>Lophotrochozoa</taxon>
        <taxon>Platyhelminthes</taxon>
        <taxon>Monogenea</taxon>
        <taxon>Polyopisthocotylea</taxon>
        <taxon>Polystomatidea</taxon>
        <taxon>Polystomatidae</taxon>
        <taxon>Protopolystoma</taxon>
    </lineage>
</organism>
<dbReference type="EMBL" id="CAAALY010003853">
    <property type="protein sequence ID" value="VEL08394.1"/>
    <property type="molecule type" value="Genomic_DNA"/>
</dbReference>
<protein>
    <submittedName>
        <fullName evidence="2">Uncharacterized protein</fullName>
    </submittedName>
</protein>
<reference evidence="2" key="1">
    <citation type="submission" date="2018-11" db="EMBL/GenBank/DDBJ databases">
        <authorList>
            <consortium name="Pathogen Informatics"/>
        </authorList>
    </citation>
    <scope>NUCLEOTIDE SEQUENCE</scope>
</reference>
<evidence type="ECO:0000313" key="2">
    <source>
        <dbReference type="EMBL" id="VEL08394.1"/>
    </source>
</evidence>
<comment type="caution">
    <text evidence="2">The sequence shown here is derived from an EMBL/GenBank/DDBJ whole genome shotgun (WGS) entry which is preliminary data.</text>
</comment>
<gene>
    <name evidence="2" type="ORF">PXEA_LOCUS1834</name>
</gene>
<sequence>MATSCLPGRLSEWGRRRFLTYINQPLWVVCMDYVTASPLTQWVWLLALNFYKISLTRSTSIAYNVRVFRISCRDQSADARLFTSRSGTPNSGRRFHESARASCLEAEIEATGRPVVGRCHQTSQLGTAQTPAPPHPPVQFGATFARVIEWVQSVSMETAATCPGYSSPCCPSCRDGETPGWPGRGVRPVPSRVVAGWDSTVEPMRARPEAVATAACGAIEEGTRTRRGHSVPPLGPAPPPPPALGRGPEIADTPDASGRRRPPEPGPGPGPAHEPSRWPVRVPASGASQCACCWSALGEAAGGWPDGAPQPARAARRVWEAAARVPADGSSASYRPTETPGDGEKRVFPLAGQKEALPMRGRGLGASALQRAADFFSRASNPVDAASGQFEAGLEHHCLPGCPADAGLGQMGPPRRLLPPQFSSTSPNCGLPGPVLMEPSFCMQTPPFNGPERMEQKKAPGKKVTSIRLLSPPT</sequence>
<dbReference type="AlphaFoldDB" id="A0A3S5A6N6"/>
<feature type="compositionally biased region" description="Pro residues" evidence="1">
    <location>
        <begin position="233"/>
        <end position="243"/>
    </location>
</feature>
<feature type="region of interest" description="Disordered" evidence="1">
    <location>
        <begin position="222"/>
        <end position="281"/>
    </location>
</feature>
<feature type="region of interest" description="Disordered" evidence="1">
    <location>
        <begin position="327"/>
        <end position="346"/>
    </location>
</feature>
<dbReference type="Proteomes" id="UP000784294">
    <property type="component" value="Unassembled WGS sequence"/>
</dbReference>
<accession>A0A3S5A6N6</accession>
<proteinExistence type="predicted"/>
<name>A0A3S5A6N6_9PLAT</name>
<evidence type="ECO:0000313" key="3">
    <source>
        <dbReference type="Proteomes" id="UP000784294"/>
    </source>
</evidence>
<keyword evidence="3" id="KW-1185">Reference proteome</keyword>
<evidence type="ECO:0000256" key="1">
    <source>
        <dbReference type="SAM" id="MobiDB-lite"/>
    </source>
</evidence>
<feature type="region of interest" description="Disordered" evidence="1">
    <location>
        <begin position="446"/>
        <end position="474"/>
    </location>
</feature>